<protein>
    <submittedName>
        <fullName evidence="1">Uncharacterized protein</fullName>
    </submittedName>
</protein>
<gene>
    <name evidence="1" type="ORF">S12H4_60747</name>
</gene>
<name>X1VY63_9ZZZZ</name>
<evidence type="ECO:0000313" key="1">
    <source>
        <dbReference type="EMBL" id="GAJ24311.1"/>
    </source>
</evidence>
<comment type="caution">
    <text evidence="1">The sequence shown here is derived from an EMBL/GenBank/DDBJ whole genome shotgun (WGS) entry which is preliminary data.</text>
</comment>
<organism evidence="1">
    <name type="scientific">marine sediment metagenome</name>
    <dbReference type="NCBI Taxonomy" id="412755"/>
    <lineage>
        <taxon>unclassified sequences</taxon>
        <taxon>metagenomes</taxon>
        <taxon>ecological metagenomes</taxon>
    </lineage>
</organism>
<dbReference type="AlphaFoldDB" id="X1VY63"/>
<sequence>DTLTAVCAFLMVLPGPIKVCSLSVSQITNMGGRTLLINTPSKATIRPETKNRVPDS</sequence>
<proteinExistence type="predicted"/>
<accession>X1VY63</accession>
<feature type="non-terminal residue" evidence="1">
    <location>
        <position position="1"/>
    </location>
</feature>
<dbReference type="EMBL" id="BARW01040069">
    <property type="protein sequence ID" value="GAJ24311.1"/>
    <property type="molecule type" value="Genomic_DNA"/>
</dbReference>
<reference evidence="1" key="1">
    <citation type="journal article" date="2014" name="Front. Microbiol.">
        <title>High frequency of phylogenetically diverse reductive dehalogenase-homologous genes in deep subseafloor sedimentary metagenomes.</title>
        <authorList>
            <person name="Kawai M."/>
            <person name="Futagami T."/>
            <person name="Toyoda A."/>
            <person name="Takaki Y."/>
            <person name="Nishi S."/>
            <person name="Hori S."/>
            <person name="Arai W."/>
            <person name="Tsubouchi T."/>
            <person name="Morono Y."/>
            <person name="Uchiyama I."/>
            <person name="Ito T."/>
            <person name="Fujiyama A."/>
            <person name="Inagaki F."/>
            <person name="Takami H."/>
        </authorList>
    </citation>
    <scope>NUCLEOTIDE SEQUENCE</scope>
    <source>
        <strain evidence="1">Expedition CK06-06</strain>
    </source>
</reference>